<protein>
    <recommendedName>
        <fullName evidence="4">Serine hydroxymethyltransferase-like domain-containing protein</fullName>
    </recommendedName>
</protein>
<dbReference type="InterPro" id="IPR049943">
    <property type="entry name" value="Ser_HO-MeTrfase-like"/>
</dbReference>
<accession>A0AAF0UTT6</accession>
<evidence type="ECO:0000256" key="2">
    <source>
        <dbReference type="ARBA" id="ARBA00001933"/>
    </source>
</evidence>
<gene>
    <name evidence="5" type="ORF">MTR67_044661</name>
</gene>
<evidence type="ECO:0000313" key="5">
    <source>
        <dbReference type="EMBL" id="WMV51276.1"/>
    </source>
</evidence>
<dbReference type="PANTHER" id="PTHR11680">
    <property type="entry name" value="SERINE HYDROXYMETHYLTRANSFERASE"/>
    <property type="match status" value="1"/>
</dbReference>
<comment type="catalytic activity">
    <reaction evidence="1">
        <text>(6R)-5,10-methylene-5,6,7,8-tetrahydrofolate + glycine + H2O = (6S)-5,6,7,8-tetrahydrofolate + L-serine</text>
        <dbReference type="Rhea" id="RHEA:15481"/>
        <dbReference type="ChEBI" id="CHEBI:15377"/>
        <dbReference type="ChEBI" id="CHEBI:15636"/>
        <dbReference type="ChEBI" id="CHEBI:33384"/>
        <dbReference type="ChEBI" id="CHEBI:57305"/>
        <dbReference type="ChEBI" id="CHEBI:57453"/>
        <dbReference type="EC" id="2.1.2.1"/>
    </reaction>
</comment>
<dbReference type="Pfam" id="PF00464">
    <property type="entry name" value="SHMT"/>
    <property type="match status" value="1"/>
</dbReference>
<dbReference type="Proteomes" id="UP001234989">
    <property type="component" value="Chromosome 10"/>
</dbReference>
<dbReference type="EMBL" id="CP133621">
    <property type="protein sequence ID" value="WMV51276.1"/>
    <property type="molecule type" value="Genomic_DNA"/>
</dbReference>
<proteinExistence type="predicted"/>
<dbReference type="AlphaFoldDB" id="A0AAF0UTT6"/>
<name>A0AAF0UTT6_SOLVR</name>
<reference evidence="5" key="1">
    <citation type="submission" date="2023-08" db="EMBL/GenBank/DDBJ databases">
        <title>A de novo genome assembly of Solanum verrucosum Schlechtendal, a Mexican diploid species geographically isolated from the other diploid A-genome species in potato relatives.</title>
        <authorList>
            <person name="Hosaka K."/>
        </authorList>
    </citation>
    <scope>NUCLEOTIDE SEQUENCE</scope>
    <source>
        <tissue evidence="5">Young leaves</tissue>
    </source>
</reference>
<organism evidence="5 6">
    <name type="scientific">Solanum verrucosum</name>
    <dbReference type="NCBI Taxonomy" id="315347"/>
    <lineage>
        <taxon>Eukaryota</taxon>
        <taxon>Viridiplantae</taxon>
        <taxon>Streptophyta</taxon>
        <taxon>Embryophyta</taxon>
        <taxon>Tracheophyta</taxon>
        <taxon>Spermatophyta</taxon>
        <taxon>Magnoliopsida</taxon>
        <taxon>eudicotyledons</taxon>
        <taxon>Gunneridae</taxon>
        <taxon>Pentapetalae</taxon>
        <taxon>asterids</taxon>
        <taxon>lamiids</taxon>
        <taxon>Solanales</taxon>
        <taxon>Solanaceae</taxon>
        <taxon>Solanoideae</taxon>
        <taxon>Solaneae</taxon>
        <taxon>Solanum</taxon>
    </lineage>
</organism>
<dbReference type="GO" id="GO:0019264">
    <property type="term" value="P:glycine biosynthetic process from serine"/>
    <property type="evidence" value="ECO:0007669"/>
    <property type="project" value="TreeGrafter"/>
</dbReference>
<dbReference type="SUPFAM" id="SSF53383">
    <property type="entry name" value="PLP-dependent transferases"/>
    <property type="match status" value="1"/>
</dbReference>
<evidence type="ECO:0000313" key="6">
    <source>
        <dbReference type="Proteomes" id="UP001234989"/>
    </source>
</evidence>
<dbReference type="InterPro" id="IPR039429">
    <property type="entry name" value="SHMT-like_dom"/>
</dbReference>
<dbReference type="GO" id="GO:0030170">
    <property type="term" value="F:pyridoxal phosphate binding"/>
    <property type="evidence" value="ECO:0007669"/>
    <property type="project" value="TreeGrafter"/>
</dbReference>
<keyword evidence="6" id="KW-1185">Reference proteome</keyword>
<dbReference type="InterPro" id="IPR015424">
    <property type="entry name" value="PyrdxlP-dep_Trfase"/>
</dbReference>
<dbReference type="GO" id="GO:0004372">
    <property type="term" value="F:glycine hydroxymethyltransferase activity"/>
    <property type="evidence" value="ECO:0007669"/>
    <property type="project" value="UniProtKB-EC"/>
</dbReference>
<dbReference type="InterPro" id="IPR015421">
    <property type="entry name" value="PyrdxlP-dep_Trfase_major"/>
</dbReference>
<keyword evidence="3" id="KW-0663">Pyridoxal phosphate</keyword>
<feature type="domain" description="Serine hydroxymethyltransferase-like" evidence="4">
    <location>
        <begin position="3"/>
        <end position="64"/>
    </location>
</feature>
<dbReference type="PANTHER" id="PTHR11680:SF28">
    <property type="entry name" value="SERINE HYDROXYMETHYLTRANSFERASE, MITOCHONDRIAL"/>
    <property type="match status" value="1"/>
</dbReference>
<dbReference type="GO" id="GO:0005739">
    <property type="term" value="C:mitochondrion"/>
    <property type="evidence" value="ECO:0007669"/>
    <property type="project" value="TreeGrafter"/>
</dbReference>
<dbReference type="Gene3D" id="3.40.640.10">
    <property type="entry name" value="Type I PLP-dependent aspartate aminotransferase-like (Major domain)"/>
    <property type="match status" value="1"/>
</dbReference>
<sequence>MGTPKLVVTNANDFARQFNYTRLGKVCNKQEFFLLADKAYISGLVASEVMCSPFEPAVAVTFATQFMTIFYVVSRLVGVAGSIQDHILYFANIGQFVLATGRECAPTNIVLDSNLEDESIVMNQAQPNVDTRVMKVVIGLTRAIGQRTSNRARLIWDPG</sequence>
<evidence type="ECO:0000259" key="4">
    <source>
        <dbReference type="Pfam" id="PF00464"/>
    </source>
</evidence>
<evidence type="ECO:0000256" key="3">
    <source>
        <dbReference type="ARBA" id="ARBA00022898"/>
    </source>
</evidence>
<evidence type="ECO:0000256" key="1">
    <source>
        <dbReference type="ARBA" id="ARBA00001528"/>
    </source>
</evidence>
<comment type="cofactor">
    <cofactor evidence="2">
        <name>pyridoxal 5'-phosphate</name>
        <dbReference type="ChEBI" id="CHEBI:597326"/>
    </cofactor>
</comment>
<dbReference type="GO" id="GO:0046653">
    <property type="term" value="P:tetrahydrofolate metabolic process"/>
    <property type="evidence" value="ECO:0007669"/>
    <property type="project" value="TreeGrafter"/>
</dbReference>